<dbReference type="InterPro" id="IPR029055">
    <property type="entry name" value="Ntn_hydrolases_N"/>
</dbReference>
<keyword evidence="3" id="KW-0647">Proteasome</keyword>
<dbReference type="Gene3D" id="3.60.20.10">
    <property type="entry name" value="Glutamine Phosphoribosylpyrophosphate, subunit 1, domain 1"/>
    <property type="match status" value="1"/>
</dbReference>
<dbReference type="EMBL" id="LWCA01000955">
    <property type="protein sequence ID" value="OAF66363.1"/>
    <property type="molecule type" value="Genomic_DNA"/>
</dbReference>
<dbReference type="GO" id="GO:0005839">
    <property type="term" value="C:proteasome core complex"/>
    <property type="evidence" value="ECO:0007669"/>
    <property type="project" value="InterPro"/>
</dbReference>
<dbReference type="GO" id="GO:0005737">
    <property type="term" value="C:cytoplasm"/>
    <property type="evidence" value="ECO:0007669"/>
    <property type="project" value="TreeGrafter"/>
</dbReference>
<protein>
    <submittedName>
        <fullName evidence="4">Uncharacterized protein</fullName>
    </submittedName>
</protein>
<dbReference type="PANTHER" id="PTHR32194:SF2">
    <property type="entry name" value="PROTEASOME SUBUNIT BETA TYPE-1"/>
    <property type="match status" value="1"/>
</dbReference>
<comment type="caution">
    <text evidence="4">The sequence shown here is derived from an EMBL/GenBank/DDBJ whole genome shotgun (WGS) entry which is preliminary data.</text>
</comment>
<dbReference type="OrthoDB" id="8120332at2759"/>
<reference evidence="4 5" key="1">
    <citation type="submission" date="2016-04" db="EMBL/GenBank/DDBJ databases">
        <title>The genome of Intoshia linei affirms orthonectids as highly simplified spiralians.</title>
        <authorList>
            <person name="Mikhailov K.V."/>
            <person name="Slusarev G.S."/>
            <person name="Nikitin M.A."/>
            <person name="Logacheva M.D."/>
            <person name="Penin A."/>
            <person name="Aleoshin V."/>
            <person name="Panchin Y.V."/>
        </authorList>
    </citation>
    <scope>NUCLEOTIDE SEQUENCE [LARGE SCALE GENOMIC DNA]</scope>
    <source>
        <strain evidence="4">Intl2013</strain>
        <tissue evidence="4">Whole animal</tissue>
    </source>
</reference>
<evidence type="ECO:0000313" key="4">
    <source>
        <dbReference type="EMBL" id="OAF66363.1"/>
    </source>
</evidence>
<dbReference type="AlphaFoldDB" id="A0A177AYA6"/>
<sequence length="98" mass="10708">MEIDLLIQNQIRTTKLEPKMASHFDPYDMNGGSVVAISGDNFAIIGSDTRLSQSYNILSRNVPKISTIGNDIAIGMSGFHGDIITFKKKIKSIVKGSH</sequence>
<dbReference type="GO" id="GO:0051603">
    <property type="term" value="P:proteolysis involved in protein catabolic process"/>
    <property type="evidence" value="ECO:0007669"/>
    <property type="project" value="InterPro"/>
</dbReference>
<accession>A0A177AYA6</accession>
<evidence type="ECO:0000256" key="2">
    <source>
        <dbReference type="ARBA" id="ARBA00022490"/>
    </source>
</evidence>
<dbReference type="SUPFAM" id="SSF56235">
    <property type="entry name" value="N-terminal nucleophile aminohydrolases (Ntn hydrolases)"/>
    <property type="match status" value="1"/>
</dbReference>
<name>A0A177AYA6_9BILA</name>
<dbReference type="PROSITE" id="PS00854">
    <property type="entry name" value="PROTEASOME_BETA_1"/>
    <property type="match status" value="1"/>
</dbReference>
<comment type="subcellular location">
    <subcellularLocation>
        <location evidence="1">Nucleus</location>
    </subcellularLocation>
</comment>
<keyword evidence="2" id="KW-0963">Cytoplasm</keyword>
<organism evidence="4 5">
    <name type="scientific">Intoshia linei</name>
    <dbReference type="NCBI Taxonomy" id="1819745"/>
    <lineage>
        <taxon>Eukaryota</taxon>
        <taxon>Metazoa</taxon>
        <taxon>Spiralia</taxon>
        <taxon>Lophotrochozoa</taxon>
        <taxon>Mesozoa</taxon>
        <taxon>Orthonectida</taxon>
        <taxon>Rhopaluridae</taxon>
        <taxon>Intoshia</taxon>
    </lineage>
</organism>
<dbReference type="Pfam" id="PF00227">
    <property type="entry name" value="Proteasome"/>
    <property type="match status" value="1"/>
</dbReference>
<evidence type="ECO:0000256" key="1">
    <source>
        <dbReference type="ARBA" id="ARBA00004123"/>
    </source>
</evidence>
<dbReference type="InterPro" id="IPR023333">
    <property type="entry name" value="Proteasome_suB-type"/>
</dbReference>
<dbReference type="GO" id="GO:0005634">
    <property type="term" value="C:nucleus"/>
    <property type="evidence" value="ECO:0007669"/>
    <property type="project" value="UniProtKB-SubCell"/>
</dbReference>
<evidence type="ECO:0000313" key="5">
    <source>
        <dbReference type="Proteomes" id="UP000078046"/>
    </source>
</evidence>
<dbReference type="InterPro" id="IPR001353">
    <property type="entry name" value="Proteasome_sua/b"/>
</dbReference>
<evidence type="ECO:0000256" key="3">
    <source>
        <dbReference type="ARBA" id="ARBA00022942"/>
    </source>
</evidence>
<keyword evidence="5" id="KW-1185">Reference proteome</keyword>
<dbReference type="Proteomes" id="UP000078046">
    <property type="component" value="Unassembled WGS sequence"/>
</dbReference>
<dbReference type="PANTHER" id="PTHR32194">
    <property type="entry name" value="METALLOPROTEASE TLDD"/>
    <property type="match status" value="1"/>
</dbReference>
<gene>
    <name evidence="4" type="ORF">A3Q56_05922</name>
</gene>
<proteinExistence type="predicted"/>
<dbReference type="InterPro" id="IPR016050">
    <property type="entry name" value="Proteasome_bsu_CS"/>
</dbReference>